<evidence type="ECO:0000256" key="4">
    <source>
        <dbReference type="ARBA" id="ARBA00022750"/>
    </source>
</evidence>
<feature type="non-terminal residue" evidence="9">
    <location>
        <position position="340"/>
    </location>
</feature>
<dbReference type="EMBL" id="ABDF02000079">
    <property type="protein sequence ID" value="EHK20578.1"/>
    <property type="molecule type" value="Genomic_DNA"/>
</dbReference>
<dbReference type="eggNOG" id="KOG1339">
    <property type="taxonomic scope" value="Eukaryota"/>
</dbReference>
<evidence type="ECO:0000256" key="5">
    <source>
        <dbReference type="ARBA" id="ARBA00022801"/>
    </source>
</evidence>
<feature type="non-terminal residue" evidence="9">
    <location>
        <position position="1"/>
    </location>
</feature>
<evidence type="ECO:0000313" key="10">
    <source>
        <dbReference type="Proteomes" id="UP000007115"/>
    </source>
</evidence>
<dbReference type="InParanoid" id="G9MYF6"/>
<keyword evidence="3" id="KW-0732">Signal</keyword>
<feature type="disulfide bond" evidence="7">
    <location>
        <begin position="279"/>
        <end position="315"/>
    </location>
</feature>
<name>G9MYF6_HYPVG</name>
<evidence type="ECO:0000256" key="6">
    <source>
        <dbReference type="PIRSR" id="PIRSR601461-1"/>
    </source>
</evidence>
<dbReference type="OrthoDB" id="771136at2759"/>
<keyword evidence="2" id="KW-0645">Protease</keyword>
<comment type="similarity">
    <text evidence="1">Belongs to the peptidase A1 family.</text>
</comment>
<protein>
    <recommendedName>
        <fullName evidence="8">Peptidase A1 domain-containing protein</fullName>
    </recommendedName>
</protein>
<dbReference type="InterPro" id="IPR033121">
    <property type="entry name" value="PEPTIDASE_A1"/>
</dbReference>
<proteinExistence type="inferred from homology"/>
<keyword evidence="4" id="KW-0064">Aspartyl protease</keyword>
<dbReference type="PANTHER" id="PTHR47966:SF65">
    <property type="entry name" value="ASPARTIC-TYPE ENDOPEPTIDASE"/>
    <property type="match status" value="1"/>
</dbReference>
<dbReference type="RefSeq" id="XP_013954626.1">
    <property type="nucleotide sequence ID" value="XM_014099151.1"/>
</dbReference>
<evidence type="ECO:0000256" key="7">
    <source>
        <dbReference type="PIRSR" id="PIRSR601461-2"/>
    </source>
</evidence>
<dbReference type="CDD" id="cd05474">
    <property type="entry name" value="SAP_like"/>
    <property type="match status" value="1"/>
</dbReference>
<keyword evidence="7" id="KW-1015">Disulfide bond</keyword>
<dbReference type="OMA" id="CEAVGFY"/>
<dbReference type="SUPFAM" id="SSF50630">
    <property type="entry name" value="Acid proteases"/>
    <property type="match status" value="1"/>
</dbReference>
<keyword evidence="5" id="KW-0378">Hydrolase</keyword>
<dbReference type="Pfam" id="PF00026">
    <property type="entry name" value="Asp"/>
    <property type="match status" value="1"/>
</dbReference>
<evidence type="ECO:0000313" key="9">
    <source>
        <dbReference type="EMBL" id="EHK20578.1"/>
    </source>
</evidence>
<comment type="caution">
    <text evidence="9">The sequence shown here is derived from an EMBL/GenBank/DDBJ whole genome shotgun (WGS) entry which is preliminary data.</text>
</comment>
<dbReference type="GeneID" id="25787751"/>
<dbReference type="STRING" id="413071.G9MYF6"/>
<dbReference type="InterPro" id="IPR001461">
    <property type="entry name" value="Aspartic_peptidase_A1"/>
</dbReference>
<evidence type="ECO:0000256" key="2">
    <source>
        <dbReference type="ARBA" id="ARBA00022670"/>
    </source>
</evidence>
<dbReference type="AlphaFoldDB" id="G9MYF6"/>
<accession>G9MYF6</accession>
<reference evidence="9 10" key="1">
    <citation type="journal article" date="2011" name="Genome Biol.">
        <title>Comparative genome sequence analysis underscores mycoparasitism as the ancestral life style of Trichoderma.</title>
        <authorList>
            <person name="Kubicek C.P."/>
            <person name="Herrera-Estrella A."/>
            <person name="Seidl-Seiboth V."/>
            <person name="Martinez D.A."/>
            <person name="Druzhinina I.S."/>
            <person name="Thon M."/>
            <person name="Zeilinger S."/>
            <person name="Casas-Flores S."/>
            <person name="Horwitz B.A."/>
            <person name="Mukherjee P.K."/>
            <person name="Mukherjee M."/>
            <person name="Kredics L."/>
            <person name="Alcaraz L.D."/>
            <person name="Aerts A."/>
            <person name="Antal Z."/>
            <person name="Atanasova L."/>
            <person name="Cervantes-Badillo M.G."/>
            <person name="Challacombe J."/>
            <person name="Chertkov O."/>
            <person name="McCluskey K."/>
            <person name="Coulpier F."/>
            <person name="Deshpande N."/>
            <person name="von Doehren H."/>
            <person name="Ebbole D.J."/>
            <person name="Esquivel-Naranjo E.U."/>
            <person name="Fekete E."/>
            <person name="Flipphi M."/>
            <person name="Glaser F."/>
            <person name="Gomez-Rodriguez E.Y."/>
            <person name="Gruber S."/>
            <person name="Han C."/>
            <person name="Henrissat B."/>
            <person name="Hermosa R."/>
            <person name="Hernandez-Onate M."/>
            <person name="Karaffa L."/>
            <person name="Kosti I."/>
            <person name="Le Crom S."/>
            <person name="Lindquist E."/>
            <person name="Lucas S."/>
            <person name="Luebeck M."/>
            <person name="Luebeck P.S."/>
            <person name="Margeot A."/>
            <person name="Metz B."/>
            <person name="Misra M."/>
            <person name="Nevalainen H."/>
            <person name="Omann M."/>
            <person name="Packer N."/>
            <person name="Perrone G."/>
            <person name="Uresti-Rivera E.E."/>
            <person name="Salamov A."/>
            <person name="Schmoll M."/>
            <person name="Seiboth B."/>
            <person name="Shapiro H."/>
            <person name="Sukno S."/>
            <person name="Tamayo-Ramos J.A."/>
            <person name="Tisch D."/>
            <person name="Wiest A."/>
            <person name="Wilkinson H.H."/>
            <person name="Zhang M."/>
            <person name="Coutinho P.M."/>
            <person name="Kenerley C.M."/>
            <person name="Monte E."/>
            <person name="Baker S.E."/>
            <person name="Grigoriev I.V."/>
        </authorList>
    </citation>
    <scope>NUCLEOTIDE SEQUENCE [LARGE SCALE GENOMIC DNA]</scope>
    <source>
        <strain evidence="10">Gv29-8 / FGSC 10586</strain>
    </source>
</reference>
<evidence type="ECO:0000256" key="1">
    <source>
        <dbReference type="ARBA" id="ARBA00007447"/>
    </source>
</evidence>
<dbReference type="PRINTS" id="PR00792">
    <property type="entry name" value="PEPSIN"/>
</dbReference>
<dbReference type="PANTHER" id="PTHR47966">
    <property type="entry name" value="BETA-SITE APP-CLEAVING ENZYME, ISOFORM A-RELATED"/>
    <property type="match status" value="1"/>
</dbReference>
<gene>
    <name evidence="9" type="ORF">TRIVIDRAFT_13820</name>
</gene>
<dbReference type="Proteomes" id="UP000007115">
    <property type="component" value="Unassembled WGS sequence"/>
</dbReference>
<feature type="active site" evidence="6">
    <location>
        <position position="50"/>
    </location>
</feature>
<dbReference type="PROSITE" id="PS51767">
    <property type="entry name" value="PEPTIDASE_A1"/>
    <property type="match status" value="1"/>
</dbReference>
<dbReference type="HOGENOM" id="CLU_013253_9_4_1"/>
<sequence>GTITLPIIHRHRSFLDKRAVEVQVENRSDVSYYAQLNIGTPPQTVYAQIDTGSFELWVNPDCSNVQTGDQRFCRAIGVYDPKSSSTSFVTGSAAQLRYGIGSANVSYVQDSISLPGSATMKQVQFGVALSSVDEFSGILGIGAGDGFNTLYPNFIDELASQGVTKTKAFSLALGSKAEEEGVIIFGGVDTGKFTGKLANLPIVPADDSPDGVARYWVGMNSISLSPPNGKSTTFAQTKMTVFLDSGSTLTLLPQSLVNEIADGLGSTGTDDSGFAIVDCDLANQPGTIDFAFDGVTIKVPYSEMIRSVNSLPPHCYLGMMGSTQFALLGDTFLRSAYGKS</sequence>
<organism evidence="9 10">
    <name type="scientific">Hypocrea virens (strain Gv29-8 / FGSC 10586)</name>
    <name type="common">Gliocladium virens</name>
    <name type="synonym">Trichoderma virens</name>
    <dbReference type="NCBI Taxonomy" id="413071"/>
    <lineage>
        <taxon>Eukaryota</taxon>
        <taxon>Fungi</taxon>
        <taxon>Dikarya</taxon>
        <taxon>Ascomycota</taxon>
        <taxon>Pezizomycotina</taxon>
        <taxon>Sordariomycetes</taxon>
        <taxon>Hypocreomycetidae</taxon>
        <taxon>Hypocreales</taxon>
        <taxon>Hypocreaceae</taxon>
        <taxon>Trichoderma</taxon>
    </lineage>
</organism>
<keyword evidence="10" id="KW-1185">Reference proteome</keyword>
<evidence type="ECO:0000256" key="3">
    <source>
        <dbReference type="ARBA" id="ARBA00022729"/>
    </source>
</evidence>
<dbReference type="InterPro" id="IPR021109">
    <property type="entry name" value="Peptidase_aspartic_dom_sf"/>
</dbReference>
<dbReference type="Gene3D" id="2.40.70.10">
    <property type="entry name" value="Acid Proteases"/>
    <property type="match status" value="2"/>
</dbReference>
<dbReference type="VEuPathDB" id="FungiDB:TRIVIDRAFT_13820"/>
<feature type="domain" description="Peptidase A1" evidence="8">
    <location>
        <begin position="32"/>
        <end position="340"/>
    </location>
</feature>
<dbReference type="InterPro" id="IPR033876">
    <property type="entry name" value="SAP-like"/>
</dbReference>
<evidence type="ECO:0000259" key="8">
    <source>
        <dbReference type="PROSITE" id="PS51767"/>
    </source>
</evidence>
<dbReference type="GO" id="GO:0004190">
    <property type="term" value="F:aspartic-type endopeptidase activity"/>
    <property type="evidence" value="ECO:0007669"/>
    <property type="project" value="UniProtKB-KW"/>
</dbReference>
<dbReference type="GO" id="GO:0006508">
    <property type="term" value="P:proteolysis"/>
    <property type="evidence" value="ECO:0007669"/>
    <property type="project" value="UniProtKB-KW"/>
</dbReference>
<feature type="active site" evidence="6">
    <location>
        <position position="244"/>
    </location>
</feature>